<feature type="compositionally biased region" description="Polar residues" evidence="17">
    <location>
        <begin position="7"/>
        <end position="16"/>
    </location>
</feature>
<keyword evidence="21" id="KW-1185">Reference proteome</keyword>
<feature type="compositionally biased region" description="Basic and acidic residues" evidence="17">
    <location>
        <begin position="286"/>
        <end position="298"/>
    </location>
</feature>
<keyword evidence="4" id="KW-0597">Phosphoprotein</keyword>
<evidence type="ECO:0000256" key="5">
    <source>
        <dbReference type="ARBA" id="ARBA00022670"/>
    </source>
</evidence>
<comment type="catalytic activity">
    <reaction evidence="1 16">
        <text>Thiol-dependent hydrolysis of ester, thioester, amide, peptide and isopeptide bonds formed by the C-terminal Gly of ubiquitin (a 76-residue protein attached to proteins as an intracellular targeting signal).</text>
        <dbReference type="EC" id="3.4.19.12"/>
    </reaction>
</comment>
<dbReference type="MEROPS" id="C19.019"/>
<feature type="region of interest" description="Disordered" evidence="17">
    <location>
        <begin position="261"/>
        <end position="312"/>
    </location>
</feature>
<dbReference type="PANTHER" id="PTHR24006">
    <property type="entry name" value="UBIQUITIN CARBOXYL-TERMINAL HYDROLASE"/>
    <property type="match status" value="1"/>
</dbReference>
<dbReference type="GO" id="GO:0006508">
    <property type="term" value="P:proteolysis"/>
    <property type="evidence" value="ECO:0007669"/>
    <property type="project" value="UniProtKB-KW"/>
</dbReference>
<evidence type="ECO:0000256" key="14">
    <source>
        <dbReference type="ARBA" id="ARBA00058859"/>
    </source>
</evidence>
<dbReference type="GO" id="GO:0035520">
    <property type="term" value="P:monoubiquitinated protein deubiquitination"/>
    <property type="evidence" value="ECO:0007669"/>
    <property type="project" value="Ensembl"/>
</dbReference>
<dbReference type="InterPro" id="IPR001394">
    <property type="entry name" value="Peptidase_C19_UCH"/>
</dbReference>
<dbReference type="Ensembl" id="ENSAMET00000016286.2">
    <property type="protein sequence ID" value="ENSAMEP00000015634.1"/>
    <property type="gene ID" value="ENSAMEG00000014832.2"/>
</dbReference>
<name>D2H7G9_AILME</name>
<comment type="subunit">
    <text evidence="15">Interacts with FANCD2 and PCNA. Interacts with WDR48. Interacts with ATAD5; the interaction regulates USP1-mediated PCNA deubiquitination.</text>
</comment>
<evidence type="ECO:0000256" key="12">
    <source>
        <dbReference type="ARBA" id="ARBA00023204"/>
    </source>
</evidence>
<keyword evidence="13" id="KW-0539">Nucleus</keyword>
<feature type="compositionally biased region" description="Basic and acidic residues" evidence="17">
    <location>
        <begin position="711"/>
        <end position="720"/>
    </location>
</feature>
<dbReference type="FunFam" id="3.90.70.10:FF:000077">
    <property type="entry name" value="Ubiquitin carboxyl-terminal hydrolase 1"/>
    <property type="match status" value="1"/>
</dbReference>
<dbReference type="STRING" id="9646.ENSAMEP00000015634"/>
<evidence type="ECO:0000256" key="2">
    <source>
        <dbReference type="ARBA" id="ARBA00004123"/>
    </source>
</evidence>
<evidence type="ECO:0000256" key="9">
    <source>
        <dbReference type="ARBA" id="ARBA00022807"/>
    </source>
</evidence>
<dbReference type="InterPro" id="IPR028889">
    <property type="entry name" value="USP"/>
</dbReference>
<dbReference type="InterPro" id="IPR050164">
    <property type="entry name" value="Peptidase_C19"/>
</dbReference>
<evidence type="ECO:0000259" key="18">
    <source>
        <dbReference type="PROSITE" id="PS50235"/>
    </source>
</evidence>
<keyword evidence="11" id="KW-0832">Ubl conjugation</keyword>
<evidence type="ECO:0000256" key="8">
    <source>
        <dbReference type="ARBA" id="ARBA00022801"/>
    </source>
</evidence>
<keyword evidence="6" id="KW-0227">DNA damage</keyword>
<evidence type="ECO:0000256" key="11">
    <source>
        <dbReference type="ARBA" id="ARBA00022843"/>
    </source>
</evidence>
<dbReference type="Proteomes" id="UP000008912">
    <property type="component" value="Unassembled WGS sequence"/>
</dbReference>
<dbReference type="GO" id="GO:0005829">
    <property type="term" value="C:cytosol"/>
    <property type="evidence" value="ECO:0007669"/>
    <property type="project" value="TreeGrafter"/>
</dbReference>
<dbReference type="CDD" id="cd02671">
    <property type="entry name" value="Peptidase_C19O"/>
    <property type="match status" value="1"/>
</dbReference>
<dbReference type="RefSeq" id="XP_002917738.1">
    <property type="nucleotide sequence ID" value="XM_002917692.4"/>
</dbReference>
<evidence type="ECO:0000256" key="13">
    <source>
        <dbReference type="ARBA" id="ARBA00023242"/>
    </source>
</evidence>
<evidence type="ECO:0000256" key="1">
    <source>
        <dbReference type="ARBA" id="ARBA00000707"/>
    </source>
</evidence>
<feature type="region of interest" description="Disordered" evidence="17">
    <location>
        <begin position="701"/>
        <end position="721"/>
    </location>
</feature>
<keyword evidence="10" id="KW-0068">Autocatalytic cleavage</keyword>
<protein>
    <recommendedName>
        <fullName evidence="16">Ubiquitin carboxyl-terminal hydrolase</fullName>
        <ecNumber evidence="16">3.4.19.12</ecNumber>
    </recommendedName>
</protein>
<reference evidence="20" key="2">
    <citation type="submission" date="2025-05" db="UniProtKB">
        <authorList>
            <consortium name="Ensembl"/>
        </authorList>
    </citation>
    <scope>IDENTIFICATION</scope>
</reference>
<evidence type="ECO:0000256" key="17">
    <source>
        <dbReference type="SAM" id="MobiDB-lite"/>
    </source>
</evidence>
<dbReference type="RefSeq" id="XP_019653574.1">
    <property type="nucleotide sequence ID" value="XM_019798015.2"/>
</dbReference>
<evidence type="ECO:0000313" key="20">
    <source>
        <dbReference type="Ensembl" id="ENSAMEP00000015634.1"/>
    </source>
</evidence>
<dbReference type="AlphaFoldDB" id="D2H7G9"/>
<dbReference type="GeneTree" id="ENSGT00910000144243"/>
<dbReference type="GO" id="GO:0004197">
    <property type="term" value="F:cysteine-type endopeptidase activity"/>
    <property type="evidence" value="ECO:0007669"/>
    <property type="project" value="InterPro"/>
</dbReference>
<comment type="function">
    <text evidence="14">Negative regulator of DNA damage repair which specifically deubiquitinates monoubiquitinated FANCD2. Also involved in PCNA-mediated translesion synthesis (TLS) by deubiquitinating monoubiquitinated PCNA. Has almost no deubiquitinating activity by itself and requires the interaction with WDR48 to have a high activity.</text>
</comment>
<dbReference type="RefSeq" id="XP_034509492.1">
    <property type="nucleotide sequence ID" value="XM_034653601.1"/>
</dbReference>
<dbReference type="EMBL" id="GL192557">
    <property type="protein sequence ID" value="EFB25863.1"/>
    <property type="molecule type" value="Genomic_DNA"/>
</dbReference>
<keyword evidence="8 16" id="KW-0378">Hydrolase</keyword>
<dbReference type="FunFam" id="3.90.70.10:FF:000053">
    <property type="entry name" value="Ubiquitin carboxyl-terminal hydrolase 1"/>
    <property type="match status" value="1"/>
</dbReference>
<dbReference type="Gene3D" id="3.90.70.10">
    <property type="entry name" value="Cysteine proteinases"/>
    <property type="match status" value="3"/>
</dbReference>
<evidence type="ECO:0000256" key="4">
    <source>
        <dbReference type="ARBA" id="ARBA00022553"/>
    </source>
</evidence>
<keyword evidence="5 16" id="KW-0645">Protease</keyword>
<evidence type="ECO:0000256" key="16">
    <source>
        <dbReference type="RuleBase" id="RU366025"/>
    </source>
</evidence>
<proteinExistence type="inferred from homology"/>
<dbReference type="PROSITE" id="PS00972">
    <property type="entry name" value="USP_1"/>
    <property type="match status" value="1"/>
</dbReference>
<dbReference type="GO" id="GO:0005654">
    <property type="term" value="C:nucleoplasm"/>
    <property type="evidence" value="ECO:0007669"/>
    <property type="project" value="Ensembl"/>
</dbReference>
<dbReference type="PROSITE" id="PS50235">
    <property type="entry name" value="USP_3"/>
    <property type="match status" value="1"/>
</dbReference>
<evidence type="ECO:0000256" key="10">
    <source>
        <dbReference type="ARBA" id="ARBA00022813"/>
    </source>
</evidence>
<dbReference type="RefSeq" id="XP_019653577.1">
    <property type="nucleotide sequence ID" value="XM_019798018.2"/>
</dbReference>
<dbReference type="GO" id="GO:0046427">
    <property type="term" value="P:positive regulation of receptor signaling pathway via JAK-STAT"/>
    <property type="evidence" value="ECO:0007669"/>
    <property type="project" value="Ensembl"/>
</dbReference>
<feature type="region of interest" description="Disordered" evidence="17">
    <location>
        <begin position="1"/>
        <end position="20"/>
    </location>
</feature>
<dbReference type="eggNOG" id="KOG1864">
    <property type="taxonomic scope" value="Eukaryota"/>
</dbReference>
<evidence type="ECO:0000256" key="15">
    <source>
        <dbReference type="ARBA" id="ARBA00061954"/>
    </source>
</evidence>
<dbReference type="GO" id="GO:0006282">
    <property type="term" value="P:regulation of DNA repair"/>
    <property type="evidence" value="ECO:0007669"/>
    <property type="project" value="Ensembl"/>
</dbReference>
<comment type="similarity">
    <text evidence="3 16">Belongs to the peptidase C19 family.</text>
</comment>
<evidence type="ECO:0000313" key="21">
    <source>
        <dbReference type="Proteomes" id="UP000008912"/>
    </source>
</evidence>
<dbReference type="KEGG" id="aml:100473360"/>
<dbReference type="GO" id="GO:0006281">
    <property type="term" value="P:DNA repair"/>
    <property type="evidence" value="ECO:0007669"/>
    <property type="project" value="UniProtKB-KW"/>
</dbReference>
<accession>D2H7G9</accession>
<dbReference type="CTD" id="7398"/>
<keyword evidence="12" id="KW-0234">DNA repair</keyword>
<gene>
    <name evidence="20" type="primary">USP1</name>
    <name evidence="19" type="ORF">PANDA_006090</name>
</gene>
<organism evidence="19">
    <name type="scientific">Ailuropoda melanoleuca</name>
    <name type="common">Giant panda</name>
    <dbReference type="NCBI Taxonomy" id="9646"/>
    <lineage>
        <taxon>Eukaryota</taxon>
        <taxon>Metazoa</taxon>
        <taxon>Chordata</taxon>
        <taxon>Craniata</taxon>
        <taxon>Vertebrata</taxon>
        <taxon>Euteleostomi</taxon>
        <taxon>Mammalia</taxon>
        <taxon>Eutheria</taxon>
        <taxon>Laurasiatheria</taxon>
        <taxon>Carnivora</taxon>
        <taxon>Caniformia</taxon>
        <taxon>Ursidae</taxon>
        <taxon>Ailuropoda</taxon>
    </lineage>
</organism>
<dbReference type="GeneID" id="100473360"/>
<dbReference type="GO" id="GO:0007259">
    <property type="term" value="P:cell surface receptor signaling pathway via JAK-STAT"/>
    <property type="evidence" value="ECO:0007669"/>
    <property type="project" value="Ensembl"/>
</dbReference>
<keyword evidence="9 16" id="KW-0788">Thiol protease</keyword>
<dbReference type="OMA" id="MNTTCHG"/>
<sequence>MPGVIPSESNGLSRGSPSKKNRLSLKFFQKKETKRALDFTDSQENEEKAAEYRGSEIDQVVPAAQSSPINCEKRENLLPFVGLNNLGNTCYLNSILQVLYFCPGFKSGVKNLFNIISRKKEALKEETNQKDKGNCKEDCLASYELICSLQSLIISVEQLQASFLLNPEKYTDELATQPRRLLNTLRELNPMYEGYLQHDAQEVLQCILGNIQETCQLLKKEEVKNVVELSTKVEEKPHQKEEMNGINSIEMDNLRHSEDYKEKLQKGNGKRKSDIEFGNMKKKVKLSKEHQSLEENQRQTRSKRKATGGDTLEIPSKIIPKYVSENESARPSQKKSRVKINWLKPATKQPSILSKFCSLGKITTNQGSKGQSKENEYDLEEDLGKCENHNTTNGCELESPGNNVKPVNVNEVKPINKGAEQIGFELVEKLFQGQLVLRTRCLECESLTERREDFQDISVPVQEDELSKVEESSEISPEPKTEMKTLRWAISQFASVERIVGEDKYFCENCHHYTEAERSLLFDKMPEVITIHLKCFAASGLEFDCYGGGLSKINTPLLTPLKLSLEEWSTKPTNDSYGLFAVVMHSGITISSGHYTASVKVTDLHSLELDKGNFVIDQMCEIGKPEPLNEEEARGVVENYDDEEVSIRVSGNTQPSKVLNKKNAEAIGLLGGQKSKADYELYNKASNPDKVASTAFVENRNSETNNTNGTHEFDTNKESSDQAGINFSGFENKISYVVQSLKEYEGKWLLFDDSEVKVTEEKDFLNSLSPSTSPTSTPYLLFYKKL</sequence>
<dbReference type="PROSITE" id="PS00973">
    <property type="entry name" value="USP_2"/>
    <property type="match status" value="1"/>
</dbReference>
<dbReference type="InterPro" id="IPR033815">
    <property type="entry name" value="USP1"/>
</dbReference>
<dbReference type="SUPFAM" id="SSF54001">
    <property type="entry name" value="Cysteine proteinases"/>
    <property type="match status" value="1"/>
</dbReference>
<dbReference type="GO" id="GO:0004843">
    <property type="term" value="F:cysteine-type deubiquitinase activity"/>
    <property type="evidence" value="ECO:0007669"/>
    <property type="project" value="UniProtKB-UniRule"/>
</dbReference>
<keyword evidence="7 16" id="KW-0833">Ubl conjugation pathway</keyword>
<feature type="non-terminal residue" evidence="19">
    <location>
        <position position="786"/>
    </location>
</feature>
<dbReference type="RefSeq" id="XP_019653576.1">
    <property type="nucleotide sequence ID" value="XM_019798017.2"/>
</dbReference>
<dbReference type="PANTHER" id="PTHR24006:SF905">
    <property type="entry name" value="UBIQUITIN CARBOXYL-TERMINAL HYDROLASE 1"/>
    <property type="match status" value="1"/>
</dbReference>
<dbReference type="GO" id="GO:0009411">
    <property type="term" value="P:response to UV"/>
    <property type="evidence" value="ECO:0007669"/>
    <property type="project" value="Ensembl"/>
</dbReference>
<dbReference type="InterPro" id="IPR038765">
    <property type="entry name" value="Papain-like_cys_pep_sf"/>
</dbReference>
<evidence type="ECO:0000256" key="6">
    <source>
        <dbReference type="ARBA" id="ARBA00022763"/>
    </source>
</evidence>
<reference evidence="19 21" key="1">
    <citation type="journal article" date="2010" name="Nature">
        <title>The sequence and de novo assembly of the giant panda genome.</title>
        <authorList>
            <person name="Li R."/>
            <person name="Fan W."/>
            <person name="Tian G."/>
            <person name="Zhu H."/>
            <person name="He L."/>
            <person name="Cai J."/>
            <person name="Huang Q."/>
            <person name="Cai Q."/>
            <person name="Li B."/>
            <person name="Bai Y."/>
            <person name="Zhang Z."/>
            <person name="Zhang Y."/>
            <person name="Wang W."/>
            <person name="Li J."/>
            <person name="Wei F."/>
            <person name="Li H."/>
            <person name="Jian M."/>
            <person name="Li J."/>
            <person name="Zhang Z."/>
            <person name="Nielsen R."/>
            <person name="Li D."/>
            <person name="Gu W."/>
            <person name="Yang Z."/>
            <person name="Xuan Z."/>
            <person name="Ryder O.A."/>
            <person name="Leung F.C."/>
            <person name="Zhou Y."/>
            <person name="Cao J."/>
            <person name="Sun X."/>
            <person name="Fu Y."/>
            <person name="Fang X."/>
            <person name="Guo X."/>
            <person name="Wang B."/>
            <person name="Hou R."/>
            <person name="Shen F."/>
            <person name="Mu B."/>
            <person name="Ni P."/>
            <person name="Lin R."/>
            <person name="Qian W."/>
            <person name="Wang G."/>
            <person name="Yu C."/>
            <person name="Nie W."/>
            <person name="Wang J."/>
            <person name="Wu Z."/>
            <person name="Liang H."/>
            <person name="Min J."/>
            <person name="Wu Q."/>
            <person name="Cheng S."/>
            <person name="Ruan J."/>
            <person name="Wang M."/>
            <person name="Shi Z."/>
            <person name="Wen M."/>
            <person name="Liu B."/>
            <person name="Ren X."/>
            <person name="Zheng H."/>
            <person name="Dong D."/>
            <person name="Cook K."/>
            <person name="Shan G."/>
            <person name="Zhang H."/>
            <person name="Kosiol C."/>
            <person name="Xie X."/>
            <person name="Lu Z."/>
            <person name="Zheng H."/>
            <person name="Li Y."/>
            <person name="Steiner C.C."/>
            <person name="Lam T.T."/>
            <person name="Lin S."/>
            <person name="Zhang Q."/>
            <person name="Li G."/>
            <person name="Tian J."/>
            <person name="Gong T."/>
            <person name="Liu H."/>
            <person name="Zhang D."/>
            <person name="Fang L."/>
            <person name="Ye C."/>
            <person name="Zhang J."/>
            <person name="Hu W."/>
            <person name="Xu A."/>
            <person name="Ren Y."/>
            <person name="Zhang G."/>
            <person name="Bruford M.W."/>
            <person name="Li Q."/>
            <person name="Ma L."/>
            <person name="Guo Y."/>
            <person name="An N."/>
            <person name="Hu Y."/>
            <person name="Zheng Y."/>
            <person name="Shi Y."/>
            <person name="Li Z."/>
            <person name="Liu Q."/>
            <person name="Chen Y."/>
            <person name="Zhao J."/>
            <person name="Qu N."/>
            <person name="Zhao S."/>
            <person name="Tian F."/>
            <person name="Wang X."/>
            <person name="Wang H."/>
            <person name="Xu L."/>
            <person name="Liu X."/>
            <person name="Vinar T."/>
            <person name="Wang Y."/>
            <person name="Lam T.W."/>
            <person name="Yiu S.M."/>
            <person name="Liu S."/>
            <person name="Zhang H."/>
            <person name="Li D."/>
            <person name="Huang Y."/>
            <person name="Wang X."/>
            <person name="Yang G."/>
            <person name="Jiang Z."/>
            <person name="Wang J."/>
            <person name="Qin N."/>
            <person name="Li L."/>
            <person name="Li J."/>
            <person name="Bolund L."/>
            <person name="Kristiansen K."/>
            <person name="Wong G.K."/>
            <person name="Olson M."/>
            <person name="Zhang X."/>
            <person name="Li S."/>
            <person name="Yang H."/>
            <person name="Wang J."/>
            <person name="Wang J."/>
        </authorList>
    </citation>
    <scope>NUCLEOTIDE SEQUENCE [LARGE SCALE GENOMIC DNA]</scope>
</reference>
<dbReference type="OrthoDB" id="10062454at2759"/>
<comment type="subcellular location">
    <subcellularLocation>
        <location evidence="2">Nucleus</location>
    </subcellularLocation>
</comment>
<dbReference type="GO" id="GO:0001501">
    <property type="term" value="P:skeletal system development"/>
    <property type="evidence" value="ECO:0007669"/>
    <property type="project" value="Ensembl"/>
</dbReference>
<dbReference type="HOGENOM" id="CLU_019874_0_0_1"/>
<dbReference type="EC" id="3.4.19.12" evidence="16"/>
<feature type="compositionally biased region" description="Basic and acidic residues" evidence="17">
    <location>
        <begin position="261"/>
        <end position="275"/>
    </location>
</feature>
<evidence type="ECO:0000256" key="7">
    <source>
        <dbReference type="ARBA" id="ARBA00022786"/>
    </source>
</evidence>
<feature type="domain" description="USP" evidence="18">
    <location>
        <begin position="81"/>
        <end position="786"/>
    </location>
</feature>
<dbReference type="InterPro" id="IPR018200">
    <property type="entry name" value="USP_CS"/>
</dbReference>
<evidence type="ECO:0000256" key="3">
    <source>
        <dbReference type="ARBA" id="ARBA00009085"/>
    </source>
</evidence>
<comment type="function">
    <text evidence="16">Deubiquitinating enzyme that removes conjugated ubiquitin from specific proteins to regulate different cellular processes.</text>
</comment>
<evidence type="ECO:0000313" key="19">
    <source>
        <dbReference type="EMBL" id="EFB25863.1"/>
    </source>
</evidence>
<dbReference type="Pfam" id="PF00443">
    <property type="entry name" value="UCH"/>
    <property type="match status" value="1"/>
</dbReference>